<dbReference type="AlphaFoldDB" id="A0A0M2P6K6"/>
<comment type="caution">
    <text evidence="2">The sequence shown here is derived from an EMBL/GenBank/DDBJ whole genome shotgun (WGS) entry which is preliminary data.</text>
</comment>
<dbReference type="EMBL" id="LAKJ01000002">
    <property type="protein sequence ID" value="KKI65513.1"/>
    <property type="molecule type" value="Genomic_DNA"/>
</dbReference>
<dbReference type="InterPro" id="IPR038728">
    <property type="entry name" value="YkvI-like"/>
</dbReference>
<reference evidence="2 3" key="1">
    <citation type="submission" date="2015-03" db="EMBL/GenBank/DDBJ databases">
        <title>Genome Assembly of Staphylococcus cohnii subsp. cohnii strain G22B2.</title>
        <authorList>
            <person name="Nair G."/>
            <person name="Kaur G."/>
            <person name="Khatri I."/>
            <person name="Singh N.K."/>
            <person name="Sathyabama S."/>
            <person name="Maurya S.K."/>
            <person name="Subramanian S."/>
            <person name="Agrewala J.N."/>
            <person name="Mayilraj S."/>
        </authorList>
    </citation>
    <scope>NUCLEOTIDE SEQUENCE [LARGE SCALE GENOMIC DNA]</scope>
    <source>
        <strain evidence="2 3">G22B2</strain>
    </source>
</reference>
<feature type="transmembrane region" description="Helical" evidence="1">
    <location>
        <begin position="149"/>
        <end position="166"/>
    </location>
</feature>
<feature type="transmembrane region" description="Helical" evidence="1">
    <location>
        <begin position="80"/>
        <end position="106"/>
    </location>
</feature>
<proteinExistence type="predicted"/>
<organism evidence="2 3">
    <name type="scientific">Staphylococcus cohnii subsp. cohnii</name>
    <dbReference type="NCBI Taxonomy" id="74704"/>
    <lineage>
        <taxon>Bacteria</taxon>
        <taxon>Bacillati</taxon>
        <taxon>Bacillota</taxon>
        <taxon>Bacilli</taxon>
        <taxon>Bacillales</taxon>
        <taxon>Staphylococcaceae</taxon>
        <taxon>Staphylococcus</taxon>
        <taxon>Staphylococcus cohnii species complex</taxon>
    </lineage>
</organism>
<evidence type="ECO:0000313" key="3">
    <source>
        <dbReference type="Proteomes" id="UP000034455"/>
    </source>
</evidence>
<keyword evidence="1" id="KW-0812">Transmembrane</keyword>
<gene>
    <name evidence="2" type="ORF">UF66_1470</name>
</gene>
<accession>A0A0M2P6K6</accession>
<feature type="transmembrane region" description="Helical" evidence="1">
    <location>
        <begin position="267"/>
        <end position="291"/>
    </location>
</feature>
<keyword evidence="1" id="KW-1133">Transmembrane helix</keyword>
<dbReference type="PATRIC" id="fig|74704.6.peg.1504"/>
<protein>
    <submittedName>
        <fullName evidence="2">Putative membrane protein</fullName>
    </submittedName>
</protein>
<feature type="transmembrane region" description="Helical" evidence="1">
    <location>
        <begin position="118"/>
        <end position="137"/>
    </location>
</feature>
<feature type="transmembrane region" description="Helical" evidence="1">
    <location>
        <begin position="34"/>
        <end position="59"/>
    </location>
</feature>
<feature type="transmembrane region" description="Helical" evidence="1">
    <location>
        <begin position="328"/>
        <end position="349"/>
    </location>
</feature>
<keyword evidence="1" id="KW-0472">Membrane</keyword>
<evidence type="ECO:0000256" key="1">
    <source>
        <dbReference type="SAM" id="Phobius"/>
    </source>
</evidence>
<evidence type="ECO:0000313" key="2">
    <source>
        <dbReference type="EMBL" id="KKI65513.1"/>
    </source>
</evidence>
<feature type="transmembrane region" description="Helical" evidence="1">
    <location>
        <begin position="222"/>
        <end position="247"/>
    </location>
</feature>
<dbReference type="PANTHER" id="PTHR37814">
    <property type="entry name" value="CONSERVED MEMBRANE PROTEIN"/>
    <property type="match status" value="1"/>
</dbReference>
<dbReference type="PANTHER" id="PTHR37814:SF1">
    <property type="entry name" value="MEMBRANE PROTEIN"/>
    <property type="match status" value="1"/>
</dbReference>
<name>A0A0M2P6K6_STACC</name>
<dbReference type="Proteomes" id="UP000034455">
    <property type="component" value="Unassembled WGS sequence"/>
</dbReference>
<sequence length="357" mass="38212">MMKRILLIASAFIGVIVGAGFASGQEVLQYFTSFGILGTLGAIITTALFAYVGMMLVWLGSKFDTDSHKVVIHNITGKSLFGKLLGWIIDLVIIFTLFGVGVVMIAGAGSNLNQQFGVPSLVGTLLMTVLIILAGMLKVEGVVKVIGNITPFLIIFILIISIYSFLTTNVPFSELNTISDAKPSTLPNWFVAGINYASFNTAVGASMAIVMGGAEKNSKVAAIGGLVGGLILGAMIVLSHLAIFTQINIVGNMEMPMLGIVNHISPILGIIMAIVIFGMIFNTGLGMFYAFATRFTVVDSIRFKIFYTITILVGLCLSFVGFTDLVAIFYPLIGYLGLVLIFVLFYAPFKLKLGKKQ</sequence>
<feature type="transmembrane region" description="Helical" evidence="1">
    <location>
        <begin position="186"/>
        <end position="210"/>
    </location>
</feature>
<feature type="transmembrane region" description="Helical" evidence="1">
    <location>
        <begin position="303"/>
        <end position="322"/>
    </location>
</feature>